<keyword evidence="14" id="KW-1185">Reference proteome</keyword>
<dbReference type="InterPro" id="IPR017452">
    <property type="entry name" value="GPCR_Rhodpsn_7TM"/>
</dbReference>
<evidence type="ECO:0000313" key="13">
    <source>
        <dbReference type="EMBL" id="CAG7731779.1"/>
    </source>
</evidence>
<dbReference type="CDD" id="cd00637">
    <property type="entry name" value="7tm_classA_rhodopsin-like"/>
    <property type="match status" value="1"/>
</dbReference>
<dbReference type="SMART" id="SM00326">
    <property type="entry name" value="SH3"/>
    <property type="match status" value="1"/>
</dbReference>
<feature type="domain" description="G-protein coupled receptors family 1 profile" evidence="12">
    <location>
        <begin position="586"/>
        <end position="840"/>
    </location>
</feature>
<feature type="domain" description="C2" evidence="10">
    <location>
        <begin position="394"/>
        <end position="518"/>
    </location>
</feature>
<dbReference type="PROSITE" id="PS00237">
    <property type="entry name" value="G_PROTEIN_RECEP_F1_1"/>
    <property type="match status" value="1"/>
</dbReference>
<feature type="domain" description="PI-PLC Y-box" evidence="11">
    <location>
        <begin position="275"/>
        <end position="391"/>
    </location>
</feature>
<dbReference type="OrthoDB" id="269822at2759"/>
<sequence>MSNVTPPYMSSPLDIDDHLDISPSKSFRIDNMVKHCRVRDDGRLLLVSTQHFEDITEVVNYYKNRPFFKGITLNFPVTKTVFEDLKSIELGSGIGSETPMDGGEVAGYIYTANTNEIKAKALHPYRANRPDILSFEKNDIITNIVKEEENGWWKGDLGCQKQKSFPSHFVEVIEQTNHSNLFGDMQTGTVGLGRVEILSNPDYPRLPYILQIYESVVPFRVAVETSREARDWEDTINDLVHQTGDNRAANPSSLWRSILKMLCKRGRKNKTPKEFSRLIVYCISVPRRPPTDVVSAGRKFNEISSFNEGSAMKLMGSDPVYFCWFHEVQLSRVYPNGQRINSTNYNPITMWNAGCQLVALNYQTPDKAMQLNQGKFRDNGSCGYVLKPEFMFTKDFDPNNVKLLNKLNIQRINLTLTVIAARNLTKPGNKAVIGPFVELEIIGADFDCLKQRTRQNAEFGLSPVWNEKFSFSVLNPDLALIRFSVQDEDTLDDSELIGQATYPVRCLRPGYRSVPLNNGFGEEQLSVLLVHLHPVVASSYSLEPRNTEILPPKFKFMEWQVPQMPEIATAFLVAGNILVLIFAFCGNSAAIIVCLRSKFPRPTTKFYLISLATSDFVHAGLVTVTALGSLTDKYHSWVLGEFMCTITDFMQQWTLLTNCSCLIAIAIDRYWAVVRGLKPPCLPPWITKFLSYVAMACIWLIPIGLSGHLLTYYKREPYWVYVYDGEEWVSDNATYYLCYKPNYNKTADMIYYIVLGSFFTALLAVFLFSYISILVFVRKNFRHVPGEPCPASAGGSEQGTRKITGASFPKRRNRRTAHVLAVLISIFLITRLPLWVFNLMIFIDQKTFGNSVNNTAQGKTNFGCCGRSDSFHHLSVKRLWGKFRRKTPTSYDFTGQSRITPVSTCTQKYYTSDKNETGIKTTTVDPSFFRTGDSDF</sequence>
<keyword evidence="5 8" id="KW-1133">Transmembrane helix</keyword>
<evidence type="ECO:0000256" key="2">
    <source>
        <dbReference type="ARBA" id="ARBA00010663"/>
    </source>
</evidence>
<evidence type="ECO:0000259" key="12">
    <source>
        <dbReference type="PROSITE" id="PS50262"/>
    </source>
</evidence>
<dbReference type="Pfam" id="PF00168">
    <property type="entry name" value="C2"/>
    <property type="match status" value="1"/>
</dbReference>
<evidence type="ECO:0000256" key="6">
    <source>
        <dbReference type="ARBA" id="ARBA00023136"/>
    </source>
</evidence>
<dbReference type="PROSITE" id="PS50002">
    <property type="entry name" value="SH3"/>
    <property type="match status" value="1"/>
</dbReference>
<feature type="transmembrane region" description="Helical" evidence="8">
    <location>
        <begin position="650"/>
        <end position="668"/>
    </location>
</feature>
<dbReference type="GO" id="GO:0010634">
    <property type="term" value="P:positive regulation of epithelial cell migration"/>
    <property type="evidence" value="ECO:0007669"/>
    <property type="project" value="TreeGrafter"/>
</dbReference>
<feature type="transmembrane region" description="Helical" evidence="8">
    <location>
        <begin position="819"/>
        <end position="843"/>
    </location>
</feature>
<dbReference type="InterPro" id="IPR001452">
    <property type="entry name" value="SH3_domain"/>
</dbReference>
<dbReference type="SUPFAM" id="SSF81321">
    <property type="entry name" value="Family A G protein-coupled receptor-like"/>
    <property type="match status" value="1"/>
</dbReference>
<evidence type="ECO:0000256" key="3">
    <source>
        <dbReference type="ARBA" id="ARBA00022443"/>
    </source>
</evidence>
<evidence type="ECO:0000256" key="7">
    <source>
        <dbReference type="PROSITE-ProRule" id="PRU00192"/>
    </source>
</evidence>
<feature type="transmembrane region" description="Helical" evidence="8">
    <location>
        <begin position="570"/>
        <end position="594"/>
    </location>
</feature>
<dbReference type="Pfam" id="PF00387">
    <property type="entry name" value="PI-PLC-Y"/>
    <property type="match status" value="1"/>
</dbReference>
<feature type="transmembrane region" description="Helical" evidence="8">
    <location>
        <begin position="749"/>
        <end position="777"/>
    </location>
</feature>
<feature type="transmembrane region" description="Helical" evidence="8">
    <location>
        <begin position="689"/>
        <end position="713"/>
    </location>
</feature>
<dbReference type="Pfam" id="PF00001">
    <property type="entry name" value="7tm_1"/>
    <property type="match status" value="1"/>
</dbReference>
<comment type="similarity">
    <text evidence="2">Belongs to the G-protein coupled receptor 1 family.</text>
</comment>
<dbReference type="PANTHER" id="PTHR10336:SF159">
    <property type="entry name" value="1-PHOSPHATIDYLINOSITOL 4,5-BISPHOSPHATE PHOSPHODIESTERASE GAMMA"/>
    <property type="match status" value="1"/>
</dbReference>
<evidence type="ECO:0000256" key="4">
    <source>
        <dbReference type="ARBA" id="ARBA00022692"/>
    </source>
</evidence>
<evidence type="ECO:0000259" key="11">
    <source>
        <dbReference type="PROSITE" id="PS50008"/>
    </source>
</evidence>
<proteinExistence type="inferred from homology"/>
<comment type="caution">
    <text evidence="13">The sequence shown here is derived from an EMBL/GenBank/DDBJ whole genome shotgun (WGS) entry which is preliminary data.</text>
</comment>
<dbReference type="PROSITE" id="PS50004">
    <property type="entry name" value="C2"/>
    <property type="match status" value="1"/>
</dbReference>
<dbReference type="InterPro" id="IPR001711">
    <property type="entry name" value="PLipase_C_Pinositol-sp_Y"/>
</dbReference>
<dbReference type="CDD" id="cd00275">
    <property type="entry name" value="C2_PLC_like"/>
    <property type="match status" value="1"/>
</dbReference>
<dbReference type="InterPro" id="IPR000008">
    <property type="entry name" value="C2_dom"/>
</dbReference>
<keyword evidence="6 8" id="KW-0472">Membrane</keyword>
<evidence type="ECO:0000259" key="9">
    <source>
        <dbReference type="PROSITE" id="PS50002"/>
    </source>
</evidence>
<dbReference type="SMART" id="SM00239">
    <property type="entry name" value="C2"/>
    <property type="match status" value="1"/>
</dbReference>
<dbReference type="GO" id="GO:0032587">
    <property type="term" value="C:ruffle membrane"/>
    <property type="evidence" value="ECO:0007669"/>
    <property type="project" value="TreeGrafter"/>
</dbReference>
<evidence type="ECO:0000259" key="10">
    <source>
        <dbReference type="PROSITE" id="PS50004"/>
    </source>
</evidence>
<dbReference type="PROSITE" id="PS50008">
    <property type="entry name" value="PIPLC_Y_DOMAIN"/>
    <property type="match status" value="1"/>
</dbReference>
<evidence type="ECO:0000313" key="14">
    <source>
        <dbReference type="Proteomes" id="UP000708208"/>
    </source>
</evidence>
<gene>
    <name evidence="13" type="ORF">AFUS01_LOCUS20350</name>
</gene>
<dbReference type="Proteomes" id="UP000708208">
    <property type="component" value="Unassembled WGS sequence"/>
</dbReference>
<evidence type="ECO:0000256" key="1">
    <source>
        <dbReference type="ARBA" id="ARBA00004370"/>
    </source>
</evidence>
<dbReference type="SMART" id="SM00149">
    <property type="entry name" value="PLCYc"/>
    <property type="match status" value="1"/>
</dbReference>
<dbReference type="PROSITE" id="PS50262">
    <property type="entry name" value="G_PROTEIN_RECEP_F1_2"/>
    <property type="match status" value="1"/>
</dbReference>
<dbReference type="GO" id="GO:0051209">
    <property type="term" value="P:release of sequestered calcium ion into cytosol"/>
    <property type="evidence" value="ECO:0007669"/>
    <property type="project" value="TreeGrafter"/>
</dbReference>
<evidence type="ECO:0000256" key="8">
    <source>
        <dbReference type="SAM" id="Phobius"/>
    </source>
</evidence>
<dbReference type="InterPro" id="IPR001192">
    <property type="entry name" value="PI-PLC_fam"/>
</dbReference>
<accession>A0A8J2P5I7</accession>
<dbReference type="PANTHER" id="PTHR10336">
    <property type="entry name" value="PHOSPHOINOSITIDE-SPECIFIC PHOSPHOLIPASE C FAMILY PROTEIN"/>
    <property type="match status" value="1"/>
</dbReference>
<dbReference type="InterPro" id="IPR000276">
    <property type="entry name" value="GPCR_Rhodpsn"/>
</dbReference>
<evidence type="ECO:0008006" key="15">
    <source>
        <dbReference type="Google" id="ProtNLM"/>
    </source>
</evidence>
<keyword evidence="3 7" id="KW-0728">SH3 domain</keyword>
<comment type="subcellular location">
    <subcellularLocation>
        <location evidence="1">Membrane</location>
    </subcellularLocation>
</comment>
<feature type="transmembrane region" description="Helical" evidence="8">
    <location>
        <begin position="606"/>
        <end position="630"/>
    </location>
</feature>
<protein>
    <recommendedName>
        <fullName evidence="15">Phosphoinositide phospholipase C</fullName>
    </recommendedName>
</protein>
<dbReference type="AlphaFoldDB" id="A0A8J2P5I7"/>
<dbReference type="EMBL" id="CAJVCH010219653">
    <property type="protein sequence ID" value="CAG7731779.1"/>
    <property type="molecule type" value="Genomic_DNA"/>
</dbReference>
<feature type="domain" description="SH3" evidence="9">
    <location>
        <begin position="114"/>
        <end position="175"/>
    </location>
</feature>
<dbReference type="GO" id="GO:0004435">
    <property type="term" value="F:phosphatidylinositol-4,5-bisphosphate phospholipase C activity"/>
    <property type="evidence" value="ECO:0007669"/>
    <property type="project" value="InterPro"/>
</dbReference>
<evidence type="ECO:0000256" key="5">
    <source>
        <dbReference type="ARBA" id="ARBA00022989"/>
    </source>
</evidence>
<name>A0A8J2P5I7_9HEXA</name>
<keyword evidence="4 8" id="KW-0812">Transmembrane</keyword>
<organism evidence="13 14">
    <name type="scientific">Allacma fusca</name>
    <dbReference type="NCBI Taxonomy" id="39272"/>
    <lineage>
        <taxon>Eukaryota</taxon>
        <taxon>Metazoa</taxon>
        <taxon>Ecdysozoa</taxon>
        <taxon>Arthropoda</taxon>
        <taxon>Hexapoda</taxon>
        <taxon>Collembola</taxon>
        <taxon>Symphypleona</taxon>
        <taxon>Sminthuridae</taxon>
        <taxon>Allacma</taxon>
    </lineage>
</organism>
<dbReference type="Pfam" id="PF00018">
    <property type="entry name" value="SH3_1"/>
    <property type="match status" value="1"/>
</dbReference>
<dbReference type="GO" id="GO:0046488">
    <property type="term" value="P:phosphatidylinositol metabolic process"/>
    <property type="evidence" value="ECO:0007669"/>
    <property type="project" value="TreeGrafter"/>
</dbReference>
<reference evidence="13" key="1">
    <citation type="submission" date="2021-06" db="EMBL/GenBank/DDBJ databases">
        <authorList>
            <person name="Hodson N. C."/>
            <person name="Mongue J. A."/>
            <person name="Jaron S. K."/>
        </authorList>
    </citation>
    <scope>NUCLEOTIDE SEQUENCE</scope>
</reference>
<dbReference type="GO" id="GO:0048015">
    <property type="term" value="P:phosphatidylinositol-mediated signaling"/>
    <property type="evidence" value="ECO:0007669"/>
    <property type="project" value="TreeGrafter"/>
</dbReference>
<dbReference type="GO" id="GO:0004930">
    <property type="term" value="F:G protein-coupled receptor activity"/>
    <property type="evidence" value="ECO:0007669"/>
    <property type="project" value="InterPro"/>
</dbReference>